<gene>
    <name evidence="1" type="ORF">K1T71_004238</name>
</gene>
<organism evidence="1 2">
    <name type="scientific">Dendrolimus kikuchii</name>
    <dbReference type="NCBI Taxonomy" id="765133"/>
    <lineage>
        <taxon>Eukaryota</taxon>
        <taxon>Metazoa</taxon>
        <taxon>Ecdysozoa</taxon>
        <taxon>Arthropoda</taxon>
        <taxon>Hexapoda</taxon>
        <taxon>Insecta</taxon>
        <taxon>Pterygota</taxon>
        <taxon>Neoptera</taxon>
        <taxon>Endopterygota</taxon>
        <taxon>Lepidoptera</taxon>
        <taxon>Glossata</taxon>
        <taxon>Ditrysia</taxon>
        <taxon>Bombycoidea</taxon>
        <taxon>Lasiocampidae</taxon>
        <taxon>Dendrolimus</taxon>
    </lineage>
</organism>
<dbReference type="EMBL" id="CM034393">
    <property type="protein sequence ID" value="KAJ0179647.1"/>
    <property type="molecule type" value="Genomic_DNA"/>
</dbReference>
<dbReference type="Proteomes" id="UP000824533">
    <property type="component" value="Linkage Group LG07"/>
</dbReference>
<proteinExistence type="predicted"/>
<sequence length="109" mass="11934">MVPIKLCLLVSVFVSSTVSEDLQVGTSINNTLLYIENVKLSSIPLTTRTKNVFFNGNDTRLIKGISAIDYDQSRAKATVTAGGVGFTFTNLRIKSERGDGLNYQVQIFV</sequence>
<protein>
    <submittedName>
        <fullName evidence="1">Uncharacterized protein</fullName>
    </submittedName>
</protein>
<reference evidence="1 2" key="1">
    <citation type="journal article" date="2021" name="Front. Genet.">
        <title>Chromosome-Level Genome Assembly Reveals Significant Gene Expansion in the Toll and IMD Signaling Pathways of Dendrolimus kikuchii.</title>
        <authorList>
            <person name="Zhou J."/>
            <person name="Wu P."/>
            <person name="Xiong Z."/>
            <person name="Liu N."/>
            <person name="Zhao N."/>
            <person name="Ji M."/>
            <person name="Qiu Y."/>
            <person name="Yang B."/>
        </authorList>
    </citation>
    <scope>NUCLEOTIDE SEQUENCE [LARGE SCALE GENOMIC DNA]</scope>
    <source>
        <strain evidence="1">Ann1</strain>
    </source>
</reference>
<evidence type="ECO:0000313" key="2">
    <source>
        <dbReference type="Proteomes" id="UP000824533"/>
    </source>
</evidence>
<comment type="caution">
    <text evidence="1">The sequence shown here is derived from an EMBL/GenBank/DDBJ whole genome shotgun (WGS) entry which is preliminary data.</text>
</comment>
<name>A0ACC1D8B3_9NEOP</name>
<accession>A0ACC1D8B3</accession>
<keyword evidence="2" id="KW-1185">Reference proteome</keyword>
<evidence type="ECO:0000313" key="1">
    <source>
        <dbReference type="EMBL" id="KAJ0179647.1"/>
    </source>
</evidence>